<accession>A0A8H5LXA5</accession>
<evidence type="ECO:0000313" key="2">
    <source>
        <dbReference type="EMBL" id="KAF5373460.1"/>
    </source>
</evidence>
<feature type="region of interest" description="Disordered" evidence="1">
    <location>
        <begin position="1"/>
        <end position="125"/>
    </location>
</feature>
<feature type="compositionally biased region" description="Basic and acidic residues" evidence="1">
    <location>
        <begin position="39"/>
        <end position="51"/>
    </location>
</feature>
<feature type="compositionally biased region" description="Basic and acidic residues" evidence="1">
    <location>
        <begin position="108"/>
        <end position="117"/>
    </location>
</feature>
<sequence length="309" mass="33798">MAPSTQRKHNGSSQRPARPRKRTAAGAAPASPESGSGSEYHEERDSRKVYDSDALDDDDVDFAAVGAGTKRKRGGAAASASASPKKKRASAKTDTKAQAGRKKPSKAKAREQEHEGSEQEQELEDGQEIVGAIVQAPTTGQGTCVRLPPSLPKPNHASFSFLTPYTVFAAVPHGQISQNTLNFLTKLHDPKCNDREWYAVFHWRHNTTSEALFWNARFKLHGMPPVFTALNTLTNTNLTEQVYRAAEAEWKAFVDAFTADVLTHADPQLPPLPAKDVVHHPVQQRQDAVQALFFGELLAQWAQGRVCGV</sequence>
<dbReference type="InterPro" id="IPR012808">
    <property type="entry name" value="CHP02453"/>
</dbReference>
<evidence type="ECO:0000256" key="1">
    <source>
        <dbReference type="SAM" id="MobiDB-lite"/>
    </source>
</evidence>
<feature type="compositionally biased region" description="Basic residues" evidence="1">
    <location>
        <begin position="1"/>
        <end position="10"/>
    </location>
</feature>
<name>A0A8H5LXA5_9AGAR</name>
<dbReference type="PANTHER" id="PTHR36452">
    <property type="entry name" value="CHROMOSOME 12, WHOLE GENOME SHOTGUN SEQUENCE"/>
    <property type="match status" value="1"/>
</dbReference>
<protein>
    <submittedName>
        <fullName evidence="2">Uncharacterized protein</fullName>
    </submittedName>
</protein>
<dbReference type="PANTHER" id="PTHR36452:SF1">
    <property type="entry name" value="DUF2461 DOMAIN-CONTAINING PROTEIN"/>
    <property type="match status" value="1"/>
</dbReference>
<organism evidence="2 3">
    <name type="scientific">Tricholomella constricta</name>
    <dbReference type="NCBI Taxonomy" id="117010"/>
    <lineage>
        <taxon>Eukaryota</taxon>
        <taxon>Fungi</taxon>
        <taxon>Dikarya</taxon>
        <taxon>Basidiomycota</taxon>
        <taxon>Agaricomycotina</taxon>
        <taxon>Agaricomycetes</taxon>
        <taxon>Agaricomycetidae</taxon>
        <taxon>Agaricales</taxon>
        <taxon>Tricholomatineae</taxon>
        <taxon>Lyophyllaceae</taxon>
        <taxon>Tricholomella</taxon>
    </lineage>
</organism>
<comment type="caution">
    <text evidence="2">The sequence shown here is derived from an EMBL/GenBank/DDBJ whole genome shotgun (WGS) entry which is preliminary data.</text>
</comment>
<dbReference type="Proteomes" id="UP000565441">
    <property type="component" value="Unassembled WGS sequence"/>
</dbReference>
<dbReference type="AlphaFoldDB" id="A0A8H5LXA5"/>
<dbReference type="EMBL" id="JAACJP010000039">
    <property type="protein sequence ID" value="KAF5373460.1"/>
    <property type="molecule type" value="Genomic_DNA"/>
</dbReference>
<dbReference type="OrthoDB" id="2537769at2759"/>
<feature type="compositionally biased region" description="Low complexity" evidence="1">
    <location>
        <begin position="24"/>
        <end position="38"/>
    </location>
</feature>
<proteinExistence type="predicted"/>
<evidence type="ECO:0000313" key="3">
    <source>
        <dbReference type="Proteomes" id="UP000565441"/>
    </source>
</evidence>
<reference evidence="2 3" key="1">
    <citation type="journal article" date="2020" name="ISME J.">
        <title>Uncovering the hidden diversity of litter-decomposition mechanisms in mushroom-forming fungi.</title>
        <authorList>
            <person name="Floudas D."/>
            <person name="Bentzer J."/>
            <person name="Ahren D."/>
            <person name="Johansson T."/>
            <person name="Persson P."/>
            <person name="Tunlid A."/>
        </authorList>
    </citation>
    <scope>NUCLEOTIDE SEQUENCE [LARGE SCALE GENOMIC DNA]</scope>
    <source>
        <strain evidence="2 3">CBS 661.87</strain>
    </source>
</reference>
<keyword evidence="3" id="KW-1185">Reference proteome</keyword>
<gene>
    <name evidence="2" type="ORF">D9615_009437</name>
</gene>